<dbReference type="GO" id="GO:0032259">
    <property type="term" value="P:methylation"/>
    <property type="evidence" value="ECO:0007669"/>
    <property type="project" value="UniProtKB-KW"/>
</dbReference>
<dbReference type="Pfam" id="PF02182">
    <property type="entry name" value="SAD_SRA"/>
    <property type="match status" value="1"/>
</dbReference>
<dbReference type="GO" id="GO:0008270">
    <property type="term" value="F:zinc ion binding"/>
    <property type="evidence" value="ECO:0007669"/>
    <property type="project" value="InterPro"/>
</dbReference>
<dbReference type="SMART" id="SM00317">
    <property type="entry name" value="SET"/>
    <property type="match status" value="1"/>
</dbReference>
<evidence type="ECO:0000256" key="6">
    <source>
        <dbReference type="SAM" id="MobiDB-lite"/>
    </source>
</evidence>
<evidence type="ECO:0000256" key="4">
    <source>
        <dbReference type="ARBA" id="ARBA00023242"/>
    </source>
</evidence>
<feature type="domain" description="Pre-SET" evidence="8">
    <location>
        <begin position="923"/>
        <end position="983"/>
    </location>
</feature>
<evidence type="ECO:0000259" key="8">
    <source>
        <dbReference type="PROSITE" id="PS50867"/>
    </source>
</evidence>
<name>A0A317Y3V0_MAIZE</name>
<dbReference type="GO" id="GO:0005634">
    <property type="term" value="C:nucleus"/>
    <property type="evidence" value="ECO:0007669"/>
    <property type="project" value="UniProtKB-SubCell"/>
</dbReference>
<dbReference type="Gene3D" id="2.170.270.10">
    <property type="entry name" value="SET domain"/>
    <property type="match status" value="1"/>
</dbReference>
<comment type="caution">
    <text evidence="10">The sequence shown here is derived from an EMBL/GenBank/DDBJ whole genome shotgun (WGS) entry which is preliminary data.</text>
</comment>
<dbReference type="AlphaFoldDB" id="A0A317Y3V0"/>
<dbReference type="PANTHER" id="PTHR45660">
    <property type="entry name" value="HISTONE-LYSINE N-METHYLTRANSFERASE SETMAR"/>
    <property type="match status" value="1"/>
</dbReference>
<dbReference type="InterPro" id="IPR051357">
    <property type="entry name" value="H3K9_HMTase_SUVAR3-9"/>
</dbReference>
<organism evidence="10">
    <name type="scientific">Zea mays</name>
    <name type="common">Maize</name>
    <dbReference type="NCBI Taxonomy" id="4577"/>
    <lineage>
        <taxon>Eukaryota</taxon>
        <taxon>Viridiplantae</taxon>
        <taxon>Streptophyta</taxon>
        <taxon>Embryophyta</taxon>
        <taxon>Tracheophyta</taxon>
        <taxon>Spermatophyta</taxon>
        <taxon>Magnoliopsida</taxon>
        <taxon>Liliopsida</taxon>
        <taxon>Poales</taxon>
        <taxon>Poaceae</taxon>
        <taxon>PACMAD clade</taxon>
        <taxon>Panicoideae</taxon>
        <taxon>Andropogonodae</taxon>
        <taxon>Andropogoneae</taxon>
        <taxon>Tripsacinae</taxon>
        <taxon>Zea</taxon>
    </lineage>
</organism>
<dbReference type="Pfam" id="PF05033">
    <property type="entry name" value="Pre-SET"/>
    <property type="match status" value="1"/>
</dbReference>
<dbReference type="ExpressionAtlas" id="A0A317Y3V0">
    <property type="expression patterns" value="baseline and differential"/>
</dbReference>
<dbReference type="SUPFAM" id="SSF82199">
    <property type="entry name" value="SET domain"/>
    <property type="match status" value="1"/>
</dbReference>
<dbReference type="Pfam" id="PF00856">
    <property type="entry name" value="SET"/>
    <property type="match status" value="1"/>
</dbReference>
<dbReference type="PROSITE" id="PS50867">
    <property type="entry name" value="PRE_SET"/>
    <property type="match status" value="1"/>
</dbReference>
<feature type="region of interest" description="Disordered" evidence="6">
    <location>
        <begin position="260"/>
        <end position="310"/>
    </location>
</feature>
<keyword evidence="4 5" id="KW-0539">Nucleus</keyword>
<dbReference type="InterPro" id="IPR025794">
    <property type="entry name" value="H3-K9-MeTrfase_plant"/>
</dbReference>
<dbReference type="Gene3D" id="2.30.280.10">
    <property type="entry name" value="SRA-YDG"/>
    <property type="match status" value="1"/>
</dbReference>
<proteinExistence type="predicted"/>
<evidence type="ECO:0000256" key="1">
    <source>
        <dbReference type="ARBA" id="ARBA00004286"/>
    </source>
</evidence>
<keyword evidence="2" id="KW-0158">Chromosome</keyword>
<feature type="region of interest" description="Disordered" evidence="6">
    <location>
        <begin position="1"/>
        <end position="203"/>
    </location>
</feature>
<keyword evidence="10" id="KW-0808">Transferase</keyword>
<feature type="compositionally biased region" description="Low complexity" evidence="6">
    <location>
        <begin position="190"/>
        <end position="201"/>
    </location>
</feature>
<dbReference type="PROSITE" id="PS51015">
    <property type="entry name" value="YDG"/>
    <property type="match status" value="1"/>
</dbReference>
<feature type="domain" description="SET" evidence="7">
    <location>
        <begin position="986"/>
        <end position="1130"/>
    </location>
</feature>
<protein>
    <submittedName>
        <fullName evidence="10">Histone-lysine N-methyltransferase, H3 lysine-9 specific SUVH5</fullName>
    </submittedName>
</protein>
<dbReference type="SUPFAM" id="SSF88697">
    <property type="entry name" value="PUA domain-like"/>
    <property type="match status" value="1"/>
</dbReference>
<sequence>MPLLNPTGSSGGTSRVPSSAARFSSSTSSTPPLVESSEVMPHSARPPGTGANFNRARDQRGTRRVFLRRPPPPLRRPPHVTANGHRGEGGSGGGGARRSAGEEAGGRYTRRGGVADREVAVSASADPVGRNAATVATGGEAPPPREEDGGGRGGVLVSKRPSAAPVLPPPKRRAVSVTRQFPPASRWTSAAPAPLAGADADGGLRTRYEGQRENRASDAFKKPAVARPLAGLKDGVGVGVMSRAVSPKAAGTRVLKKPCARDGAAPMSNTDRHDAGLVKSSAAHDRGRGARIDELRGKKGPVTGARFPPKPEIISTTRTLLPGHGKDGGCHSKVHRPLESGRAHGSSLADGRAVEIVAACTGTSAGAVQDGKLENGEVPSKKAWGSQVSSDAVLLDPASYRDVSARDFPGLSGNFGRKTLSWALVKDRKVMNKYGRTSYRYNTVAASFSKNSSKKPVMGKIVSDSGRINRMISSDVAAEVSGEGTVLGSKDMFTNQSTVKPDNVVQKFVTDAQHIPFSKGKKETVRERWVTTNGIQDSVELTKDRVMQAPMSADMCPMPMTHKKKAATTRDFFGHKRMVKAKALGHQQRMFASGSKSKRDDEVASNLKIHDIFREIVLNERNLELYLNSSSGLPSVRCQRQYRYMNADARSRFKMLCRMFEFVCRTLVQTMEQRSLKMRIDNEAAKVMKALPGFTKHGPIVGQVPGVEVGDEFLYRAQLAIAGLHSEYRRGISTTTYRNGMLIAISIVASGGYPDELGCSGELIYTGSGGKSAVKKKDEDQKLKCGNLALKNCIKTKTPVRVIHGFKCRNTDRGSHSGAKLIPKYTYDGLYLVVDFWMDGKPGSRVFKYKLKKIHGQPELPMHIAKRLKSFKSRPGLCMTDISQGKEATPICVINTVDDVQPGPFQYTTRIRYPFGLTEKHNQGCDCTNGCSDSESCACAVKNGGEIPFDLSGAILNEKSVIFECGSSCKCPPSCRNRVSQHDMKIPLEVFRTTKTGWGVRSLWSIPAGSFICEYIGEVQHQKAADKRRNNNYLFDVGLNYDDENVSSVLLSNVSGLNSSSSCSQAMEDVRFTIDASVYGNIGRFINHSCSPNLQAQNVLRDHGDKRMPHIMFFAAETIPPLQELTYDYNNSEIDRVQDEEMAKQLILSSMYPIQSTSVGTKS</sequence>
<evidence type="ECO:0000259" key="9">
    <source>
        <dbReference type="PROSITE" id="PS51015"/>
    </source>
</evidence>
<dbReference type="GO" id="GO:0042054">
    <property type="term" value="F:histone methyltransferase activity"/>
    <property type="evidence" value="ECO:0007669"/>
    <property type="project" value="InterPro"/>
</dbReference>
<evidence type="ECO:0000256" key="3">
    <source>
        <dbReference type="ARBA" id="ARBA00022853"/>
    </source>
</evidence>
<evidence type="ECO:0000259" key="7">
    <source>
        <dbReference type="PROSITE" id="PS50280"/>
    </source>
</evidence>
<evidence type="ECO:0000313" key="10">
    <source>
        <dbReference type="EMBL" id="PWZ52856.1"/>
    </source>
</evidence>
<reference evidence="10" key="1">
    <citation type="journal article" date="2018" name="Nat. Genet.">
        <title>Extensive intraspecific gene order and gene structural variations between Mo17 and other maize genomes.</title>
        <authorList>
            <person name="Sun S."/>
            <person name="Zhou Y."/>
            <person name="Chen J."/>
            <person name="Shi J."/>
            <person name="Zhao H."/>
            <person name="Zhao H."/>
            <person name="Song W."/>
            <person name="Zhang M."/>
            <person name="Cui Y."/>
            <person name="Dong X."/>
            <person name="Liu H."/>
            <person name="Ma X."/>
            <person name="Jiao Y."/>
            <person name="Wang B."/>
            <person name="Wei X."/>
            <person name="Stein J.C."/>
            <person name="Glaubitz J.C."/>
            <person name="Lu F."/>
            <person name="Yu G."/>
            <person name="Liang C."/>
            <person name="Fengler K."/>
            <person name="Li B."/>
            <person name="Rafalski A."/>
            <person name="Schnable P.S."/>
            <person name="Ware D.H."/>
            <person name="Buckler E.S."/>
            <person name="Lai J."/>
        </authorList>
    </citation>
    <scope>NUCLEOTIDE SEQUENCE [LARGE SCALE GENOMIC DNA]</scope>
    <source>
        <tissue evidence="10">Seedling</tissue>
    </source>
</reference>
<feature type="compositionally biased region" description="Low complexity" evidence="6">
    <location>
        <begin position="14"/>
        <end position="38"/>
    </location>
</feature>
<dbReference type="GO" id="GO:0005694">
    <property type="term" value="C:chromosome"/>
    <property type="evidence" value="ECO:0007669"/>
    <property type="project" value="UniProtKB-SubCell"/>
</dbReference>
<gene>
    <name evidence="10" type="primary">SUVH5_4</name>
    <name evidence="10" type="ORF">Zm00014a_010577</name>
</gene>
<dbReference type="InterPro" id="IPR007728">
    <property type="entry name" value="Pre-SET_dom"/>
</dbReference>
<dbReference type="InterPro" id="IPR046341">
    <property type="entry name" value="SET_dom_sf"/>
</dbReference>
<accession>A0A317Y3V0</accession>
<keyword evidence="3" id="KW-0156">Chromatin regulator</keyword>
<evidence type="ECO:0000256" key="5">
    <source>
        <dbReference type="PROSITE-ProRule" id="PRU00358"/>
    </source>
</evidence>
<dbReference type="SMART" id="SM00468">
    <property type="entry name" value="PreSET"/>
    <property type="match status" value="1"/>
</dbReference>
<dbReference type="Proteomes" id="UP000251960">
    <property type="component" value="Chromosome 1"/>
</dbReference>
<dbReference type="InterPro" id="IPR003105">
    <property type="entry name" value="SRA_YDG"/>
</dbReference>
<comment type="subcellular location">
    <subcellularLocation>
        <location evidence="1">Chromosome</location>
    </subcellularLocation>
    <subcellularLocation>
        <location evidence="5">Nucleus</location>
    </subcellularLocation>
</comment>
<dbReference type="PANTHER" id="PTHR45660:SF41">
    <property type="entry name" value="HISTONE-LYSINE N-METHYLTRANSFERASE H3 LYSINE-9 SPECIFIC SUVH5"/>
    <property type="match status" value="1"/>
</dbReference>
<dbReference type="SMART" id="SM00466">
    <property type="entry name" value="SRA"/>
    <property type="match status" value="1"/>
</dbReference>
<dbReference type="PROSITE" id="PS50280">
    <property type="entry name" value="SET"/>
    <property type="match status" value="1"/>
</dbReference>
<dbReference type="PROSITE" id="PS51575">
    <property type="entry name" value="SAM_MT43_SUVAR39_2"/>
    <property type="match status" value="1"/>
</dbReference>
<dbReference type="EMBL" id="NCVQ01000001">
    <property type="protein sequence ID" value="PWZ52856.1"/>
    <property type="molecule type" value="Genomic_DNA"/>
</dbReference>
<dbReference type="InterPro" id="IPR036987">
    <property type="entry name" value="SRA-YDG_sf"/>
</dbReference>
<keyword evidence="10" id="KW-0489">Methyltransferase</keyword>
<evidence type="ECO:0000256" key="2">
    <source>
        <dbReference type="ARBA" id="ARBA00022454"/>
    </source>
</evidence>
<feature type="compositionally biased region" description="Basic and acidic residues" evidence="6">
    <location>
        <begin position="270"/>
        <end position="297"/>
    </location>
</feature>
<dbReference type="InterPro" id="IPR001214">
    <property type="entry name" value="SET_dom"/>
</dbReference>
<dbReference type="InterPro" id="IPR015947">
    <property type="entry name" value="PUA-like_sf"/>
</dbReference>
<feature type="domain" description="YDG" evidence="9">
    <location>
        <begin position="702"/>
        <end position="853"/>
    </location>
</feature>